<dbReference type="CDD" id="cd00121">
    <property type="entry name" value="MATH"/>
    <property type="match status" value="1"/>
</dbReference>
<proteinExistence type="predicted"/>
<accession>A0AAQ3U5R4</accession>
<reference evidence="4 5" key="1">
    <citation type="submission" date="2024-02" db="EMBL/GenBank/DDBJ databases">
        <title>High-quality chromosome-scale genome assembly of Pensacola bahiagrass (Paspalum notatum Flugge var. saurae).</title>
        <authorList>
            <person name="Vega J.M."/>
            <person name="Podio M."/>
            <person name="Orjuela J."/>
            <person name="Siena L.A."/>
            <person name="Pessino S.C."/>
            <person name="Combes M.C."/>
            <person name="Mariac C."/>
            <person name="Albertini E."/>
            <person name="Pupilli F."/>
            <person name="Ortiz J.P.A."/>
            <person name="Leblanc O."/>
        </authorList>
    </citation>
    <scope>NUCLEOTIDE SEQUENCE [LARGE SCALE GENOMIC DNA]</scope>
    <source>
        <strain evidence="4">R1</strain>
        <tissue evidence="4">Leaf</tissue>
    </source>
</reference>
<dbReference type="PANTHER" id="PTHR26379:SF483">
    <property type="entry name" value="OS11G0619800 PROTEIN"/>
    <property type="match status" value="1"/>
</dbReference>
<dbReference type="PROSITE" id="PS50097">
    <property type="entry name" value="BTB"/>
    <property type="match status" value="1"/>
</dbReference>
<evidence type="ECO:0000313" key="5">
    <source>
        <dbReference type="Proteomes" id="UP001341281"/>
    </source>
</evidence>
<dbReference type="Pfam" id="PF22486">
    <property type="entry name" value="MATH_2"/>
    <property type="match status" value="1"/>
</dbReference>
<dbReference type="Gene3D" id="3.30.710.10">
    <property type="entry name" value="Potassium Channel Kv1.1, Chain A"/>
    <property type="match status" value="1"/>
</dbReference>
<dbReference type="PROSITE" id="PS50144">
    <property type="entry name" value="MATH"/>
    <property type="match status" value="1"/>
</dbReference>
<dbReference type="InterPro" id="IPR008974">
    <property type="entry name" value="TRAF-like"/>
</dbReference>
<name>A0AAQ3U5R4_PASNO</name>
<dbReference type="PANTHER" id="PTHR26379">
    <property type="entry name" value="BTB/POZ AND MATH DOMAIN-CONTAINING PROTEIN 1"/>
    <property type="match status" value="1"/>
</dbReference>
<comment type="pathway">
    <text evidence="1">Protein modification; protein ubiquitination.</text>
</comment>
<keyword evidence="5" id="KW-1185">Reference proteome</keyword>
<dbReference type="EMBL" id="CP144751">
    <property type="protein sequence ID" value="WVZ83795.1"/>
    <property type="molecule type" value="Genomic_DNA"/>
</dbReference>
<dbReference type="Pfam" id="PF00651">
    <property type="entry name" value="BTB"/>
    <property type="match status" value="1"/>
</dbReference>
<evidence type="ECO:0000259" key="3">
    <source>
        <dbReference type="PROSITE" id="PS50144"/>
    </source>
</evidence>
<organism evidence="4 5">
    <name type="scientific">Paspalum notatum var. saurae</name>
    <dbReference type="NCBI Taxonomy" id="547442"/>
    <lineage>
        <taxon>Eukaryota</taxon>
        <taxon>Viridiplantae</taxon>
        <taxon>Streptophyta</taxon>
        <taxon>Embryophyta</taxon>
        <taxon>Tracheophyta</taxon>
        <taxon>Spermatophyta</taxon>
        <taxon>Magnoliopsida</taxon>
        <taxon>Liliopsida</taxon>
        <taxon>Poales</taxon>
        <taxon>Poaceae</taxon>
        <taxon>PACMAD clade</taxon>
        <taxon>Panicoideae</taxon>
        <taxon>Andropogonodae</taxon>
        <taxon>Paspaleae</taxon>
        <taxon>Paspalinae</taxon>
        <taxon>Paspalum</taxon>
    </lineage>
</organism>
<dbReference type="Gene3D" id="2.60.210.10">
    <property type="entry name" value="Apoptosis, Tumor Necrosis Factor Receptor Associated Protein 2, Chain A"/>
    <property type="match status" value="1"/>
</dbReference>
<dbReference type="Proteomes" id="UP001341281">
    <property type="component" value="Chromosome 07"/>
</dbReference>
<dbReference type="InterPro" id="IPR000210">
    <property type="entry name" value="BTB/POZ_dom"/>
</dbReference>
<evidence type="ECO:0000256" key="1">
    <source>
        <dbReference type="ARBA" id="ARBA00004906"/>
    </source>
</evidence>
<dbReference type="InterPro" id="IPR045005">
    <property type="entry name" value="BPM1-6"/>
</dbReference>
<sequence>MRPWRWPAFCVGRGLPSPTASAAGSESAFVAEAVTGSHVLHTKGYSQTKGVGNGKFVRSSAFSLCGHRWYIHYYPEGEGSDIADWISLFLQHDHTDDDVDVRARIKFSVLDGTSEPVPKFSQGPGLATFSSIQRTWGFMKFTQRKALEESPYVKDDCLRVRCDITIPMDIRTEPATPPFVIENFGRLFLAQAGMDITFEVAGETIPVLVARSPVFMADLLGSMKDKAMDCIRIDDIEPAVFKATLHYIYTDTLPKLDMMGTRSSSLSICLYLRIDMV</sequence>
<feature type="domain" description="MATH" evidence="3">
    <location>
        <begin position="35"/>
        <end position="164"/>
    </location>
</feature>
<gene>
    <name evidence="4" type="ORF">U9M48_030895</name>
</gene>
<evidence type="ECO:0000313" key="4">
    <source>
        <dbReference type="EMBL" id="WVZ83795.1"/>
    </source>
</evidence>
<dbReference type="GO" id="GO:0016567">
    <property type="term" value="P:protein ubiquitination"/>
    <property type="evidence" value="ECO:0007669"/>
    <property type="project" value="InterPro"/>
</dbReference>
<dbReference type="SUPFAM" id="SSF54695">
    <property type="entry name" value="POZ domain"/>
    <property type="match status" value="1"/>
</dbReference>
<dbReference type="InterPro" id="IPR002083">
    <property type="entry name" value="MATH/TRAF_dom"/>
</dbReference>
<dbReference type="SUPFAM" id="SSF49599">
    <property type="entry name" value="TRAF domain-like"/>
    <property type="match status" value="1"/>
</dbReference>
<feature type="domain" description="BTB" evidence="2">
    <location>
        <begin position="207"/>
        <end position="257"/>
    </location>
</feature>
<dbReference type="AlphaFoldDB" id="A0AAQ3U5R4"/>
<dbReference type="InterPro" id="IPR011333">
    <property type="entry name" value="SKP1/BTB/POZ_sf"/>
</dbReference>
<evidence type="ECO:0000259" key="2">
    <source>
        <dbReference type="PROSITE" id="PS50097"/>
    </source>
</evidence>
<protein>
    <submittedName>
        <fullName evidence="4">Uncharacterized protein</fullName>
    </submittedName>
</protein>